<name>A0A9W6YVV3_AMBMO</name>
<sequence length="261" mass="29268">MPKEVDKKPRNRPQKKKRKTNSNGDDVETGDDEDDEDEGEVEMHSENDSPDATPSPHHGIHQDDQGVNEVTQGIQNLNNRSPTKHKSKSSAKPARRPKGQLPRQTIQPQSQSQTQEDTQHDSALQQDTSDTLHDSTIGTTSNFQPAALQSPPLHSRARMTMNQQQQQQPDTQTDTSTTAVNVTVDEISPSRYALFKRCVSDVYGKLGQAISETIKFDAFLGYINELLNQEDKFSIVEARRALVKLEDENIVMFAGETVYRI</sequence>
<feature type="compositionally biased region" description="Polar residues" evidence="1">
    <location>
        <begin position="123"/>
        <end position="144"/>
    </location>
</feature>
<feature type="compositionally biased region" description="Acidic residues" evidence="1">
    <location>
        <begin position="25"/>
        <end position="40"/>
    </location>
</feature>
<organism evidence="3 4">
    <name type="scientific">Ambrosiozyma monospora</name>
    <name type="common">Yeast</name>
    <name type="synonym">Endomycopsis monosporus</name>
    <dbReference type="NCBI Taxonomy" id="43982"/>
    <lineage>
        <taxon>Eukaryota</taxon>
        <taxon>Fungi</taxon>
        <taxon>Dikarya</taxon>
        <taxon>Ascomycota</taxon>
        <taxon>Saccharomycotina</taxon>
        <taxon>Pichiomycetes</taxon>
        <taxon>Pichiales</taxon>
        <taxon>Pichiaceae</taxon>
        <taxon>Ambrosiozyma</taxon>
    </lineage>
</organism>
<feature type="domain" description="MCM3-like winged helix" evidence="2">
    <location>
        <begin position="186"/>
        <end position="261"/>
    </location>
</feature>
<evidence type="ECO:0000259" key="2">
    <source>
        <dbReference type="Pfam" id="PF23191"/>
    </source>
</evidence>
<feature type="compositionally biased region" description="Basic residues" evidence="1">
    <location>
        <begin position="82"/>
        <end position="98"/>
    </location>
</feature>
<proteinExistence type="predicted"/>
<gene>
    <name evidence="3" type="ORF">Amon01_000266600</name>
</gene>
<feature type="compositionally biased region" description="Low complexity" evidence="1">
    <location>
        <begin position="104"/>
        <end position="116"/>
    </location>
</feature>
<reference evidence="3" key="1">
    <citation type="submission" date="2023-04" db="EMBL/GenBank/DDBJ databases">
        <title>Ambrosiozyma monospora NBRC 1965.</title>
        <authorList>
            <person name="Ichikawa N."/>
            <person name="Sato H."/>
            <person name="Tonouchi N."/>
        </authorList>
    </citation>
    <scope>NUCLEOTIDE SEQUENCE</scope>
    <source>
        <strain evidence="3">NBRC 1965</strain>
    </source>
</reference>
<accession>A0A9W6YVV3</accession>
<keyword evidence="4" id="KW-1185">Reference proteome</keyword>
<evidence type="ECO:0000313" key="4">
    <source>
        <dbReference type="Proteomes" id="UP001165063"/>
    </source>
</evidence>
<feature type="compositionally biased region" description="Basic residues" evidence="1">
    <location>
        <begin position="9"/>
        <end position="20"/>
    </location>
</feature>
<dbReference type="EMBL" id="BSXU01001001">
    <property type="protein sequence ID" value="GMG22674.1"/>
    <property type="molecule type" value="Genomic_DNA"/>
</dbReference>
<dbReference type="InterPro" id="IPR056575">
    <property type="entry name" value="WH_MCM3_C"/>
</dbReference>
<dbReference type="AlphaFoldDB" id="A0A9W6YVV3"/>
<feature type="compositionally biased region" description="Polar residues" evidence="1">
    <location>
        <begin position="68"/>
        <end position="81"/>
    </location>
</feature>
<feature type="region of interest" description="Disordered" evidence="1">
    <location>
        <begin position="1"/>
        <end position="149"/>
    </location>
</feature>
<dbReference type="Proteomes" id="UP001165063">
    <property type="component" value="Unassembled WGS sequence"/>
</dbReference>
<comment type="caution">
    <text evidence="3">The sequence shown here is derived from an EMBL/GenBank/DDBJ whole genome shotgun (WGS) entry which is preliminary data.</text>
</comment>
<feature type="region of interest" description="Disordered" evidence="1">
    <location>
        <begin position="158"/>
        <end position="177"/>
    </location>
</feature>
<dbReference type="Pfam" id="PF23191">
    <property type="entry name" value="WHD_MCM3_C"/>
    <property type="match status" value="1"/>
</dbReference>
<protein>
    <submittedName>
        <fullName evidence="3">Unnamed protein product</fullName>
    </submittedName>
</protein>
<evidence type="ECO:0000256" key="1">
    <source>
        <dbReference type="SAM" id="MobiDB-lite"/>
    </source>
</evidence>
<evidence type="ECO:0000313" key="3">
    <source>
        <dbReference type="EMBL" id="GMG22674.1"/>
    </source>
</evidence>